<keyword evidence="3" id="KW-0813">Transport</keyword>
<organism evidence="8 9">
    <name type="scientific">Enterococcus casseliflavus</name>
    <name type="common">Enterococcus flavescens</name>
    <dbReference type="NCBI Taxonomy" id="37734"/>
    <lineage>
        <taxon>Bacteria</taxon>
        <taxon>Bacillati</taxon>
        <taxon>Bacillota</taxon>
        <taxon>Bacilli</taxon>
        <taxon>Lactobacillales</taxon>
        <taxon>Enterococcaceae</taxon>
        <taxon>Enterococcus</taxon>
    </lineage>
</organism>
<dbReference type="CDD" id="cd01140">
    <property type="entry name" value="FatB"/>
    <property type="match status" value="1"/>
</dbReference>
<evidence type="ECO:0000313" key="9">
    <source>
        <dbReference type="Proteomes" id="UP000286288"/>
    </source>
</evidence>
<evidence type="ECO:0000256" key="6">
    <source>
        <dbReference type="SAM" id="MobiDB-lite"/>
    </source>
</evidence>
<dbReference type="PANTHER" id="PTHR30532:SF28">
    <property type="entry name" value="PETROBACTIN-BINDING PROTEIN YCLQ"/>
    <property type="match status" value="1"/>
</dbReference>
<evidence type="ECO:0000256" key="4">
    <source>
        <dbReference type="ARBA" id="ARBA00022729"/>
    </source>
</evidence>
<evidence type="ECO:0000256" key="7">
    <source>
        <dbReference type="SAM" id="SignalP"/>
    </source>
</evidence>
<feature type="region of interest" description="Disordered" evidence="6">
    <location>
        <begin position="29"/>
        <end position="48"/>
    </location>
</feature>
<sequence>MKKIVVSFMSIFVLAGLTACGSNNTGTIESTGTQQSQTAQSEQTPTEVEITDSNGTVTVPYAPEKVVVFDNSALDTMDALGLGDRIVAAATSNLPDYLSAYADVESAGGIKEPDLEKINQLQPDLIIISGRQRDFQEELSAIAPTVFLSVDNSDTWASIEANITTIGQIFGKEEEAQEQLASLQGQIDTLKEQAQNADEKALVVMVNEGNLSAFGPGSRYSILYDTFGFPAVDEELEASTHGQSISYEYLLEKNPDIIFVIDRTKAIGGNESESEFVANEIVQETNAGQNDQVIELDAAVWYLAGSGLESIQLMMDDVKPAVE</sequence>
<dbReference type="GeneID" id="15142320"/>
<accession>A0A377MLK5</accession>
<dbReference type="Proteomes" id="UP000286288">
    <property type="component" value="Unassembled WGS sequence"/>
</dbReference>
<evidence type="ECO:0000256" key="5">
    <source>
        <dbReference type="SAM" id="Coils"/>
    </source>
</evidence>
<proteinExistence type="inferred from homology"/>
<dbReference type="Pfam" id="PF01497">
    <property type="entry name" value="Peripla_BP_2"/>
    <property type="match status" value="1"/>
</dbReference>
<dbReference type="InterPro" id="IPR051313">
    <property type="entry name" value="Bact_iron-sidero_bind"/>
</dbReference>
<evidence type="ECO:0000256" key="2">
    <source>
        <dbReference type="ARBA" id="ARBA00008814"/>
    </source>
</evidence>
<dbReference type="InterPro" id="IPR033870">
    <property type="entry name" value="FatB"/>
</dbReference>
<dbReference type="GO" id="GO:1901678">
    <property type="term" value="P:iron coordination entity transport"/>
    <property type="evidence" value="ECO:0007669"/>
    <property type="project" value="UniProtKB-ARBA"/>
</dbReference>
<reference evidence="8 9" key="1">
    <citation type="submission" date="2018-08" db="EMBL/GenBank/DDBJ databases">
        <title>A genome reference for cultivated species of the human gut microbiota.</title>
        <authorList>
            <person name="Zou Y."/>
            <person name="Xue W."/>
            <person name="Luo G."/>
        </authorList>
    </citation>
    <scope>NUCLEOTIDE SEQUENCE [LARGE SCALE GENOMIC DNA]</scope>
    <source>
        <strain evidence="8 9">AF48-16</strain>
    </source>
</reference>
<dbReference type="PANTHER" id="PTHR30532">
    <property type="entry name" value="IRON III DICITRATE-BINDING PERIPLASMIC PROTEIN"/>
    <property type="match status" value="1"/>
</dbReference>
<comment type="caution">
    <text evidence="8">The sequence shown here is derived from an EMBL/GenBank/DDBJ whole genome shotgun (WGS) entry which is preliminary data.</text>
</comment>
<dbReference type="SUPFAM" id="SSF53807">
    <property type="entry name" value="Helical backbone' metal receptor"/>
    <property type="match status" value="1"/>
</dbReference>
<evidence type="ECO:0000256" key="3">
    <source>
        <dbReference type="ARBA" id="ARBA00022448"/>
    </source>
</evidence>
<dbReference type="GO" id="GO:0030288">
    <property type="term" value="C:outer membrane-bounded periplasmic space"/>
    <property type="evidence" value="ECO:0007669"/>
    <property type="project" value="TreeGrafter"/>
</dbReference>
<comment type="similarity">
    <text evidence="2">Belongs to the bacterial solute-binding protein 8 family.</text>
</comment>
<comment type="subcellular location">
    <subcellularLocation>
        <location evidence="1">Cell envelope</location>
    </subcellularLocation>
</comment>
<keyword evidence="5" id="KW-0175">Coiled coil</keyword>
<dbReference type="InterPro" id="IPR002491">
    <property type="entry name" value="ABC_transptr_periplasmic_BD"/>
</dbReference>
<dbReference type="RefSeq" id="WP_005236194.1">
    <property type="nucleotide sequence ID" value="NZ_BAAAXK010000034.1"/>
</dbReference>
<keyword evidence="4 7" id="KW-0732">Signal</keyword>
<dbReference type="Gene3D" id="3.40.50.1980">
    <property type="entry name" value="Nitrogenase molybdenum iron protein domain"/>
    <property type="match status" value="2"/>
</dbReference>
<feature type="compositionally biased region" description="Low complexity" evidence="6">
    <location>
        <begin position="29"/>
        <end position="47"/>
    </location>
</feature>
<dbReference type="PROSITE" id="PS50983">
    <property type="entry name" value="FE_B12_PBP"/>
    <property type="match status" value="1"/>
</dbReference>
<feature type="coiled-coil region" evidence="5">
    <location>
        <begin position="173"/>
        <end position="200"/>
    </location>
</feature>
<evidence type="ECO:0000313" key="8">
    <source>
        <dbReference type="EMBL" id="RHK02813.1"/>
    </source>
</evidence>
<feature type="signal peptide" evidence="7">
    <location>
        <begin position="1"/>
        <end position="21"/>
    </location>
</feature>
<protein>
    <submittedName>
        <fullName evidence="8">Siderophore ABC transporter substrate-binding protein</fullName>
    </submittedName>
</protein>
<gene>
    <name evidence="8" type="ORF">DW084_17660</name>
</gene>
<dbReference type="EMBL" id="QRMZ01000040">
    <property type="protein sequence ID" value="RHK02813.1"/>
    <property type="molecule type" value="Genomic_DNA"/>
</dbReference>
<evidence type="ECO:0000256" key="1">
    <source>
        <dbReference type="ARBA" id="ARBA00004196"/>
    </source>
</evidence>
<dbReference type="PROSITE" id="PS51257">
    <property type="entry name" value="PROKAR_LIPOPROTEIN"/>
    <property type="match status" value="1"/>
</dbReference>
<feature type="chain" id="PRO_5044285640" evidence="7">
    <location>
        <begin position="22"/>
        <end position="323"/>
    </location>
</feature>
<dbReference type="AlphaFoldDB" id="A0A377MLK5"/>
<name>A0A377MLK5_ENTCA</name>